<protein>
    <submittedName>
        <fullName evidence="1">Uncharacterized protein</fullName>
    </submittedName>
</protein>
<name>A0A2Z6E7J9_9GAMM</name>
<evidence type="ECO:0000313" key="2">
    <source>
        <dbReference type="Proteomes" id="UP000270530"/>
    </source>
</evidence>
<sequence length="37" mass="4122">MREAHASSPARTDADGCLNFGLILYWPVLKAFRITSI</sequence>
<dbReference type="Proteomes" id="UP000270530">
    <property type="component" value="Chromosome"/>
</dbReference>
<keyword evidence="2" id="KW-1185">Reference proteome</keyword>
<reference evidence="2" key="2">
    <citation type="submission" date="2018-06" db="EMBL/GenBank/DDBJ databases">
        <title>Genome sequence of Rhodanobacteraceae bacterium strain Dysh456.</title>
        <authorList>
            <person name="Fukui M."/>
        </authorList>
    </citation>
    <scope>NUCLEOTIDE SEQUENCE [LARGE SCALE GENOMIC DNA]</scope>
    <source>
        <strain evidence="2">Dysh456</strain>
    </source>
</reference>
<dbReference type="KEGG" id="rbd:ALSL_2392"/>
<reference evidence="2" key="1">
    <citation type="submission" date="2018-04" db="EMBL/GenBank/DDBJ databases">
        <authorList>
            <person name="Watanabe M."/>
            <person name="Kojima H."/>
        </authorList>
    </citation>
    <scope>NUCLEOTIDE SEQUENCE [LARGE SCALE GENOMIC DNA]</scope>
    <source>
        <strain evidence="2">Dysh456</strain>
    </source>
</reference>
<organism evidence="1 2">
    <name type="scientific">Aerosticca soli</name>
    <dbReference type="NCBI Taxonomy" id="2010829"/>
    <lineage>
        <taxon>Bacteria</taxon>
        <taxon>Pseudomonadati</taxon>
        <taxon>Pseudomonadota</taxon>
        <taxon>Gammaproteobacteria</taxon>
        <taxon>Lysobacterales</taxon>
        <taxon>Rhodanobacteraceae</taxon>
        <taxon>Aerosticca</taxon>
    </lineage>
</organism>
<dbReference type="AlphaFoldDB" id="A0A2Z6E7J9"/>
<evidence type="ECO:0000313" key="1">
    <source>
        <dbReference type="EMBL" id="BBD81017.1"/>
    </source>
</evidence>
<gene>
    <name evidence="1" type="ORF">ALSL_2392</name>
</gene>
<dbReference type="EMBL" id="AP018560">
    <property type="protein sequence ID" value="BBD81017.1"/>
    <property type="molecule type" value="Genomic_DNA"/>
</dbReference>
<accession>A0A2Z6E7J9</accession>
<proteinExistence type="predicted"/>